<dbReference type="GO" id="GO:0003677">
    <property type="term" value="F:DNA binding"/>
    <property type="evidence" value="ECO:0007669"/>
    <property type="project" value="UniProtKB-KW"/>
</dbReference>
<dbReference type="VEuPathDB" id="GiardiaDB:SS50377_26584"/>
<reference evidence="1 2" key="1">
    <citation type="journal article" date="2014" name="PLoS Genet.">
        <title>The Genome of Spironucleus salmonicida Highlights a Fish Pathogen Adapted to Fluctuating Environments.</title>
        <authorList>
            <person name="Xu F."/>
            <person name="Jerlstrom-Hultqvist J."/>
            <person name="Einarsson E."/>
            <person name="Astvaldsson A."/>
            <person name="Svard S.G."/>
            <person name="Andersson J.O."/>
        </authorList>
    </citation>
    <scope>NUCLEOTIDE SEQUENCE</scope>
    <source>
        <strain evidence="2">ATCC 50377</strain>
    </source>
</reference>
<evidence type="ECO:0000313" key="3">
    <source>
        <dbReference type="Proteomes" id="UP000018208"/>
    </source>
</evidence>
<keyword evidence="1" id="KW-0238">DNA-binding</keyword>
<dbReference type="SUPFAM" id="SSF46689">
    <property type="entry name" value="Homeodomain-like"/>
    <property type="match status" value="1"/>
</dbReference>
<accession>V6LAJ8</accession>
<dbReference type="AlphaFoldDB" id="V6LAJ8"/>
<organism evidence="1">
    <name type="scientific">Spironucleus salmonicida</name>
    <dbReference type="NCBI Taxonomy" id="348837"/>
    <lineage>
        <taxon>Eukaryota</taxon>
        <taxon>Metamonada</taxon>
        <taxon>Diplomonadida</taxon>
        <taxon>Hexamitidae</taxon>
        <taxon>Hexamitinae</taxon>
        <taxon>Spironucleus</taxon>
    </lineage>
</organism>
<sequence length="91" mass="10973">MKRIYQRWNEQQIEQLLTLVSAQLATGNTRISWKVISTEIDKTPRQCFDLWTQKCKNSVQEPQKHSILYIPLLNFTEEEYTIDYNFNFELD</sequence>
<gene>
    <name evidence="1" type="ORF">SS50377_19154</name>
    <name evidence="2" type="ORF">SS50377_26584</name>
</gene>
<dbReference type="EMBL" id="KI546170">
    <property type="protein sequence ID" value="EST41437.1"/>
    <property type="molecule type" value="Genomic_DNA"/>
</dbReference>
<dbReference type="EMBL" id="AUWU02000006">
    <property type="protein sequence ID" value="KAH0572374.1"/>
    <property type="molecule type" value="Genomic_DNA"/>
</dbReference>
<dbReference type="InterPro" id="IPR009057">
    <property type="entry name" value="Homeodomain-like_sf"/>
</dbReference>
<dbReference type="OrthoDB" id="2109006at2759"/>
<evidence type="ECO:0000313" key="2">
    <source>
        <dbReference type="EMBL" id="KAH0572374.1"/>
    </source>
</evidence>
<dbReference type="Proteomes" id="UP000018208">
    <property type="component" value="Unassembled WGS sequence"/>
</dbReference>
<reference evidence="2" key="2">
    <citation type="submission" date="2020-12" db="EMBL/GenBank/DDBJ databases">
        <title>New Spironucleus salmonicida genome in near-complete chromosomes.</title>
        <authorList>
            <person name="Xu F."/>
            <person name="Kurt Z."/>
            <person name="Jimenez-Gonzalez A."/>
            <person name="Astvaldsson A."/>
            <person name="Andersson J.O."/>
            <person name="Svard S.G."/>
        </authorList>
    </citation>
    <scope>NUCLEOTIDE SEQUENCE</scope>
    <source>
        <strain evidence="2">ATCC 50377</strain>
    </source>
</reference>
<evidence type="ECO:0000313" key="1">
    <source>
        <dbReference type="EMBL" id="EST41437.1"/>
    </source>
</evidence>
<name>V6LAJ8_9EUKA</name>
<dbReference type="Pfam" id="PF13921">
    <property type="entry name" value="Myb_DNA-bind_6"/>
    <property type="match status" value="1"/>
</dbReference>
<protein>
    <submittedName>
        <fullName evidence="1">Myb-like DNA-binding domain-containing protein</fullName>
    </submittedName>
</protein>
<keyword evidence="3" id="KW-1185">Reference proteome</keyword>
<proteinExistence type="predicted"/>